<evidence type="ECO:0000313" key="3">
    <source>
        <dbReference type="Proteomes" id="UP000646523"/>
    </source>
</evidence>
<comment type="caution">
    <text evidence="2">The sequence shown here is derived from an EMBL/GenBank/DDBJ whole genome shotgun (WGS) entry which is preliminary data.</text>
</comment>
<feature type="transmembrane region" description="Helical" evidence="1">
    <location>
        <begin position="118"/>
        <end position="138"/>
    </location>
</feature>
<keyword evidence="1" id="KW-0472">Membrane</keyword>
<feature type="transmembrane region" description="Helical" evidence="1">
    <location>
        <begin position="76"/>
        <end position="98"/>
    </location>
</feature>
<keyword evidence="3" id="KW-1185">Reference proteome</keyword>
<evidence type="ECO:0000313" key="2">
    <source>
        <dbReference type="EMBL" id="GGO75527.1"/>
    </source>
</evidence>
<dbReference type="AlphaFoldDB" id="A0A918DNI2"/>
<evidence type="ECO:0000256" key="1">
    <source>
        <dbReference type="SAM" id="Phobius"/>
    </source>
</evidence>
<gene>
    <name evidence="2" type="ORF">GCM10012289_50810</name>
</gene>
<reference evidence="2" key="1">
    <citation type="journal article" date="2014" name="Int. J. Syst. Evol. Microbiol.">
        <title>Complete genome sequence of Corynebacterium casei LMG S-19264T (=DSM 44701T), isolated from a smear-ripened cheese.</title>
        <authorList>
            <consortium name="US DOE Joint Genome Institute (JGI-PGF)"/>
            <person name="Walter F."/>
            <person name="Albersmeier A."/>
            <person name="Kalinowski J."/>
            <person name="Ruckert C."/>
        </authorList>
    </citation>
    <scope>NUCLEOTIDE SEQUENCE</scope>
    <source>
        <strain evidence="2">CGMCC 4.7368</strain>
    </source>
</reference>
<feature type="transmembrane region" description="Helical" evidence="1">
    <location>
        <begin position="44"/>
        <end position="64"/>
    </location>
</feature>
<organism evidence="2 3">
    <name type="scientific">Nonomuraea cavernae</name>
    <dbReference type="NCBI Taxonomy" id="2045107"/>
    <lineage>
        <taxon>Bacteria</taxon>
        <taxon>Bacillati</taxon>
        <taxon>Actinomycetota</taxon>
        <taxon>Actinomycetes</taxon>
        <taxon>Streptosporangiales</taxon>
        <taxon>Streptosporangiaceae</taxon>
        <taxon>Nonomuraea</taxon>
    </lineage>
</organism>
<dbReference type="Proteomes" id="UP000646523">
    <property type="component" value="Unassembled WGS sequence"/>
</dbReference>
<keyword evidence="1" id="KW-0812">Transmembrane</keyword>
<keyword evidence="1" id="KW-1133">Transmembrane helix</keyword>
<protein>
    <submittedName>
        <fullName evidence="2">Uncharacterized protein</fullName>
    </submittedName>
</protein>
<reference evidence="2" key="2">
    <citation type="submission" date="2020-09" db="EMBL/GenBank/DDBJ databases">
        <authorList>
            <person name="Sun Q."/>
            <person name="Zhou Y."/>
        </authorList>
    </citation>
    <scope>NUCLEOTIDE SEQUENCE</scope>
    <source>
        <strain evidence="2">CGMCC 4.7368</strain>
    </source>
</reference>
<dbReference type="RefSeq" id="WP_189126668.1">
    <property type="nucleotide sequence ID" value="NZ_BMNH01000017.1"/>
</dbReference>
<proteinExistence type="predicted"/>
<accession>A0A918DNI2</accession>
<sequence length="153" mass="15946">MVTDAPERVRSTEAGVLLACAAQGVTTTVHHVYGAVHFGTPGRYAAVVIALALFAVTALALSVSRRSSGPLRAVSWWIFWTGALVGFVLLFGTVEGLVTHIIAPIMEGGYPAAEPFDLVFQGTGVLHVVPAAATAALLTRLLKARRQASPSPA</sequence>
<name>A0A918DNI2_9ACTN</name>
<dbReference type="EMBL" id="BMNH01000017">
    <property type="protein sequence ID" value="GGO75527.1"/>
    <property type="molecule type" value="Genomic_DNA"/>
</dbReference>